<dbReference type="InterPro" id="IPR036909">
    <property type="entry name" value="Cyt_c-like_dom_sf"/>
</dbReference>
<dbReference type="InterPro" id="IPR009056">
    <property type="entry name" value="Cyt_c-like_dom"/>
</dbReference>
<keyword evidence="6 15" id="KW-0732">Signal</keyword>
<keyword evidence="8" id="KW-0249">Electron transport</keyword>
<dbReference type="PANTHER" id="PTHR30600">
    <property type="entry name" value="CYTOCHROME C PEROXIDASE-RELATED"/>
    <property type="match status" value="1"/>
</dbReference>
<feature type="binding site" description="covalent" evidence="13">
    <location>
        <position position="223"/>
    </location>
    <ligand>
        <name>heme c</name>
        <dbReference type="ChEBI" id="CHEBI:61717"/>
        <label>2</label>
    </ligand>
</feature>
<dbReference type="GO" id="GO:0046872">
    <property type="term" value="F:metal ion binding"/>
    <property type="evidence" value="ECO:0007669"/>
    <property type="project" value="UniProtKB-KW"/>
</dbReference>
<evidence type="ECO:0000256" key="3">
    <source>
        <dbReference type="ARBA" id="ARBA00022448"/>
    </source>
</evidence>
<comment type="PTM">
    <text evidence="13">Binds 2 heme groups per subunit.</text>
</comment>
<comment type="subcellular location">
    <subcellularLocation>
        <location evidence="1">Periplasm</location>
    </subcellularLocation>
</comment>
<feature type="binding site" description="axial binding residue" evidence="14">
    <location>
        <position position="224"/>
    </location>
    <ligand>
        <name>heme c</name>
        <dbReference type="ChEBI" id="CHEBI:61717"/>
        <label>2</label>
    </ligand>
    <ligandPart>
        <name>Fe</name>
        <dbReference type="ChEBI" id="CHEBI:18248"/>
    </ligandPart>
</feature>
<comment type="caution">
    <text evidence="17">The sequence shown here is derived from an EMBL/GenBank/DDBJ whole genome shotgun (WGS) entry which is preliminary data.</text>
</comment>
<evidence type="ECO:0000313" key="18">
    <source>
        <dbReference type="Proteomes" id="UP000247811"/>
    </source>
</evidence>
<dbReference type="FunFam" id="1.10.760.10:FF:000019">
    <property type="entry name" value="Di-heme cytochrome C peroxidase"/>
    <property type="match status" value="1"/>
</dbReference>
<dbReference type="InterPro" id="IPR004852">
    <property type="entry name" value="Di-haem_cyt_c_peroxidsae"/>
</dbReference>
<keyword evidence="10 14" id="KW-0408">Iron</keyword>
<feature type="binding site" description="covalent" evidence="13">
    <location>
        <position position="75"/>
    </location>
    <ligand>
        <name>heme c</name>
        <dbReference type="ChEBI" id="CHEBI:61717"/>
        <label>1</label>
    </ligand>
</feature>
<feature type="chain" id="PRO_5016401279" description="Methylamine utilization protein MauG" evidence="15">
    <location>
        <begin position="26"/>
        <end position="338"/>
    </location>
</feature>
<dbReference type="Pfam" id="PF21419">
    <property type="entry name" value="RoxA-like_Cyt-c"/>
    <property type="match status" value="1"/>
</dbReference>
<keyword evidence="4 13" id="KW-0349">Heme</keyword>
<dbReference type="GO" id="GO:0042597">
    <property type="term" value="C:periplasmic space"/>
    <property type="evidence" value="ECO:0007669"/>
    <property type="project" value="UniProtKB-SubCell"/>
</dbReference>
<feature type="signal peptide" evidence="15">
    <location>
        <begin position="1"/>
        <end position="25"/>
    </location>
</feature>
<keyword evidence="18" id="KW-1185">Reference proteome</keyword>
<dbReference type="Gene3D" id="1.10.760.10">
    <property type="entry name" value="Cytochrome c-like domain"/>
    <property type="match status" value="2"/>
</dbReference>
<keyword evidence="5 14" id="KW-0479">Metal-binding</keyword>
<evidence type="ECO:0000256" key="1">
    <source>
        <dbReference type="ARBA" id="ARBA00004418"/>
    </source>
</evidence>
<evidence type="ECO:0000313" key="17">
    <source>
        <dbReference type="EMBL" id="PXW99381.1"/>
    </source>
</evidence>
<keyword evidence="17" id="KW-0575">Peroxidase</keyword>
<evidence type="ECO:0000256" key="4">
    <source>
        <dbReference type="ARBA" id="ARBA00022617"/>
    </source>
</evidence>
<dbReference type="PROSITE" id="PS51007">
    <property type="entry name" value="CYTC"/>
    <property type="match status" value="2"/>
</dbReference>
<dbReference type="InterPro" id="IPR051395">
    <property type="entry name" value="Cytochrome_c_Peroxidase/MauG"/>
</dbReference>
<evidence type="ECO:0000256" key="2">
    <source>
        <dbReference type="ARBA" id="ARBA00004856"/>
    </source>
</evidence>
<evidence type="ECO:0000256" key="10">
    <source>
        <dbReference type="ARBA" id="ARBA00023004"/>
    </source>
</evidence>
<evidence type="ECO:0000256" key="5">
    <source>
        <dbReference type="ARBA" id="ARBA00022723"/>
    </source>
</evidence>
<evidence type="ECO:0000256" key="14">
    <source>
        <dbReference type="PIRSR" id="PIRSR000294-2"/>
    </source>
</evidence>
<protein>
    <recommendedName>
        <fullName evidence="12">Methylamine utilization protein MauG</fullName>
    </recommendedName>
</protein>
<reference evidence="17 18" key="1">
    <citation type="submission" date="2018-05" db="EMBL/GenBank/DDBJ databases">
        <title>Genomic Encyclopedia of Type Strains, Phase IV (KMG-IV): sequencing the most valuable type-strain genomes for metagenomic binning, comparative biology and taxonomic classification.</title>
        <authorList>
            <person name="Goeker M."/>
        </authorList>
    </citation>
    <scope>NUCLEOTIDE SEQUENCE [LARGE SCALE GENOMIC DNA]</scope>
    <source>
        <strain evidence="17 18">DSM 566</strain>
    </source>
</reference>
<dbReference type="AlphaFoldDB" id="A0A318H6M9"/>
<feature type="binding site" description="covalent" evidence="13">
    <location>
        <position position="220"/>
    </location>
    <ligand>
        <name>heme c</name>
        <dbReference type="ChEBI" id="CHEBI:61717"/>
        <label>2</label>
    </ligand>
</feature>
<keyword evidence="3" id="KW-0813">Transport</keyword>
<evidence type="ECO:0000259" key="16">
    <source>
        <dbReference type="PROSITE" id="PS51007"/>
    </source>
</evidence>
<evidence type="ECO:0000256" key="9">
    <source>
        <dbReference type="ARBA" id="ARBA00023002"/>
    </source>
</evidence>
<dbReference type="PIRSF" id="PIRSF000294">
    <property type="entry name" value="Cytochrome-c_peroxidase"/>
    <property type="match status" value="1"/>
</dbReference>
<proteinExistence type="predicted"/>
<accession>A0A318H6M9</accession>
<dbReference type="InterPro" id="IPR026259">
    <property type="entry name" value="MauG/Cytc_peroxidase"/>
</dbReference>
<dbReference type="GO" id="GO:0004130">
    <property type="term" value="F:cytochrome-c peroxidase activity"/>
    <property type="evidence" value="ECO:0007669"/>
    <property type="project" value="TreeGrafter"/>
</dbReference>
<dbReference type="Proteomes" id="UP000247811">
    <property type="component" value="Unassembled WGS sequence"/>
</dbReference>
<dbReference type="RefSeq" id="WP_110398958.1">
    <property type="nucleotide sequence ID" value="NZ_QJJS01000001.1"/>
</dbReference>
<comment type="pathway">
    <text evidence="2">One-carbon metabolism; methylamine degradation.</text>
</comment>
<evidence type="ECO:0000256" key="12">
    <source>
        <dbReference type="ARBA" id="ARBA00073576"/>
    </source>
</evidence>
<organism evidence="17 18">
    <name type="scientific">Sphaerotilus hippei</name>
    <dbReference type="NCBI Taxonomy" id="744406"/>
    <lineage>
        <taxon>Bacteria</taxon>
        <taxon>Pseudomonadati</taxon>
        <taxon>Pseudomonadota</taxon>
        <taxon>Betaproteobacteria</taxon>
        <taxon>Burkholderiales</taxon>
        <taxon>Sphaerotilaceae</taxon>
        <taxon>Sphaerotilus</taxon>
    </lineage>
</organism>
<evidence type="ECO:0000256" key="6">
    <source>
        <dbReference type="ARBA" id="ARBA00022729"/>
    </source>
</evidence>
<keyword evidence="7" id="KW-0574">Periplasm</keyword>
<dbReference type="EMBL" id="QJJS01000001">
    <property type="protein sequence ID" value="PXW99381.1"/>
    <property type="molecule type" value="Genomic_DNA"/>
</dbReference>
<dbReference type="GO" id="GO:0020037">
    <property type="term" value="F:heme binding"/>
    <property type="evidence" value="ECO:0007669"/>
    <property type="project" value="InterPro"/>
</dbReference>
<dbReference type="Pfam" id="PF03150">
    <property type="entry name" value="CCP_MauG"/>
    <property type="match status" value="1"/>
</dbReference>
<comment type="cofactor">
    <cofactor evidence="13">
        <name>heme</name>
        <dbReference type="ChEBI" id="CHEBI:30413"/>
    </cofactor>
    <text evidence="13">Binds 2 heme groups.</text>
</comment>
<evidence type="ECO:0000256" key="8">
    <source>
        <dbReference type="ARBA" id="ARBA00022982"/>
    </source>
</evidence>
<keyword evidence="9" id="KW-0560">Oxidoreductase</keyword>
<feature type="binding site" description="covalent" evidence="13">
    <location>
        <position position="78"/>
    </location>
    <ligand>
        <name>heme c</name>
        <dbReference type="ChEBI" id="CHEBI:61717"/>
        <label>1</label>
    </ligand>
</feature>
<comment type="function">
    <text evidence="11">Involved in methylamine metabolism. Essential for the maturation of the beta subunit of MADH, presumably via a step in the biosynthesis of tryptophan tryptophylquinone (TTQ), the cofactor of MADH.</text>
</comment>
<dbReference type="PANTHER" id="PTHR30600:SF10">
    <property type="entry name" value="BLL6722 PROTEIN"/>
    <property type="match status" value="1"/>
</dbReference>
<sequence length="338" mass="36612">MIPSRLIRLGSLTLLLLQATLGAQAQAPSDAQKAAYARPASIPFPKDNPYTPEKAALGKMLFFDTRLSRDKNLSCASCHSPSFGWEVPFDKAIGAGGKPLGRHAPTVLNQAWSRNLFWDGRAPTLEAQARGPIEAAVEMDLPLATAATRLKEVEGYRSAFQRAFPADGLTELNILKAIATYERTVVTGDTPFDRWVRGDDKALSESARRGFALFTGKAACAACHTGWNFTDDKFHDIGLPTEDIGRRGVTQAEADQHGFKTPSLREIAARAPYMHNGSVASLEAVLAHYVGGGVPRPSRSTLIQPTPLQPQEVQDLITFLRSLSSPQTTLAMPNLPAH</sequence>
<evidence type="ECO:0000256" key="15">
    <source>
        <dbReference type="SAM" id="SignalP"/>
    </source>
</evidence>
<feature type="domain" description="Cytochrome c" evidence="16">
    <location>
        <begin position="53"/>
        <end position="161"/>
    </location>
</feature>
<evidence type="ECO:0000256" key="11">
    <source>
        <dbReference type="ARBA" id="ARBA00058991"/>
    </source>
</evidence>
<dbReference type="SUPFAM" id="SSF46626">
    <property type="entry name" value="Cytochrome c"/>
    <property type="match status" value="2"/>
</dbReference>
<feature type="domain" description="Cytochrome c" evidence="16">
    <location>
        <begin position="205"/>
        <end position="324"/>
    </location>
</feature>
<name>A0A318H6M9_9BURK</name>
<evidence type="ECO:0000256" key="13">
    <source>
        <dbReference type="PIRSR" id="PIRSR000294-1"/>
    </source>
</evidence>
<dbReference type="OrthoDB" id="9805202at2"/>
<dbReference type="GO" id="GO:0009055">
    <property type="term" value="F:electron transfer activity"/>
    <property type="evidence" value="ECO:0007669"/>
    <property type="project" value="InterPro"/>
</dbReference>
<evidence type="ECO:0000256" key="7">
    <source>
        <dbReference type="ARBA" id="ARBA00022764"/>
    </source>
</evidence>
<gene>
    <name evidence="17" type="ORF">C7444_101211</name>
</gene>
<feature type="binding site" description="axial binding residue" evidence="14">
    <location>
        <position position="79"/>
    </location>
    <ligand>
        <name>heme c</name>
        <dbReference type="ChEBI" id="CHEBI:61717"/>
        <label>1</label>
    </ligand>
    <ligandPart>
        <name>Fe</name>
        <dbReference type="ChEBI" id="CHEBI:18248"/>
    </ligandPart>
</feature>